<comment type="caution">
    <text evidence="2">The sequence shown here is derived from an EMBL/GenBank/DDBJ whole genome shotgun (WGS) entry which is preliminary data.</text>
</comment>
<dbReference type="Proteomes" id="UP000541810">
    <property type="component" value="Unassembled WGS sequence"/>
</dbReference>
<name>A0A7X0LM97_9BACT</name>
<dbReference type="InterPro" id="IPR050990">
    <property type="entry name" value="UPF0237/GcvR_regulator"/>
</dbReference>
<keyword evidence="3" id="KW-1185">Reference proteome</keyword>
<dbReference type="RefSeq" id="WP_184678884.1">
    <property type="nucleotide sequence ID" value="NZ_JACHGY010000001.1"/>
</dbReference>
<evidence type="ECO:0000259" key="1">
    <source>
        <dbReference type="PROSITE" id="PS51671"/>
    </source>
</evidence>
<dbReference type="CDD" id="cd04869">
    <property type="entry name" value="ACT_GcvR_2"/>
    <property type="match status" value="1"/>
</dbReference>
<evidence type="ECO:0000313" key="3">
    <source>
        <dbReference type="Proteomes" id="UP000541810"/>
    </source>
</evidence>
<dbReference type="EMBL" id="JACHGY010000001">
    <property type="protein sequence ID" value="MBB6431416.1"/>
    <property type="molecule type" value="Genomic_DNA"/>
</dbReference>
<evidence type="ECO:0000313" key="2">
    <source>
        <dbReference type="EMBL" id="MBB6431416.1"/>
    </source>
</evidence>
<accession>A0A7X0LM97</accession>
<proteinExistence type="predicted"/>
<feature type="domain" description="ACT" evidence="1">
    <location>
        <begin position="93"/>
        <end position="176"/>
    </location>
</feature>
<sequence length="179" mass="19077">MTSLILTVVGPDRPGLVKALSDVVARHDANWLEGEMAQLAGQFAGIVHVQAPIESVEALSADLDGLKAQKLYVHVTHSPEADSADLRGTRLYELELIGLDRPGIVRDLAKALATRSINVAKLKTLTESAPMSGELMFKATASLHAPEDTSHDDLHDALDQLADDLDLDLSLNVATPQAG</sequence>
<dbReference type="PANTHER" id="PTHR34875:SF6">
    <property type="entry name" value="UPF0237 PROTEIN MJ1558"/>
    <property type="match status" value="1"/>
</dbReference>
<dbReference type="InterPro" id="IPR016867">
    <property type="entry name" value="GcvR"/>
</dbReference>
<dbReference type="GO" id="GO:0006355">
    <property type="term" value="P:regulation of DNA-templated transcription"/>
    <property type="evidence" value="ECO:0007669"/>
    <property type="project" value="InterPro"/>
</dbReference>
<dbReference type="PROSITE" id="PS51671">
    <property type="entry name" value="ACT"/>
    <property type="match status" value="1"/>
</dbReference>
<protein>
    <submittedName>
        <fullName evidence="2">Glycine cleavage system regulatory protein</fullName>
    </submittedName>
</protein>
<dbReference type="SUPFAM" id="SSF55021">
    <property type="entry name" value="ACT-like"/>
    <property type="match status" value="2"/>
</dbReference>
<gene>
    <name evidence="2" type="ORF">HNQ40_003222</name>
</gene>
<organism evidence="2 3">
    <name type="scientific">Algisphaera agarilytica</name>
    <dbReference type="NCBI Taxonomy" id="1385975"/>
    <lineage>
        <taxon>Bacteria</taxon>
        <taxon>Pseudomonadati</taxon>
        <taxon>Planctomycetota</taxon>
        <taxon>Phycisphaerae</taxon>
        <taxon>Phycisphaerales</taxon>
        <taxon>Phycisphaeraceae</taxon>
        <taxon>Algisphaera</taxon>
    </lineage>
</organism>
<dbReference type="Gene3D" id="3.30.70.260">
    <property type="match status" value="2"/>
</dbReference>
<reference evidence="2 3" key="1">
    <citation type="submission" date="2020-08" db="EMBL/GenBank/DDBJ databases">
        <title>Genomic Encyclopedia of Type Strains, Phase IV (KMG-IV): sequencing the most valuable type-strain genomes for metagenomic binning, comparative biology and taxonomic classification.</title>
        <authorList>
            <person name="Goeker M."/>
        </authorList>
    </citation>
    <scope>NUCLEOTIDE SEQUENCE [LARGE SCALE GENOMIC DNA]</scope>
    <source>
        <strain evidence="2 3">DSM 103725</strain>
    </source>
</reference>
<dbReference type="Pfam" id="PF13740">
    <property type="entry name" value="ACT_6"/>
    <property type="match status" value="1"/>
</dbReference>
<dbReference type="PIRSF" id="PIRSF028103">
    <property type="entry name" value="GcvR"/>
    <property type="match status" value="1"/>
</dbReference>
<dbReference type="AlphaFoldDB" id="A0A7X0LM97"/>
<dbReference type="PANTHER" id="PTHR34875">
    <property type="entry name" value="UPF0237 PROTEIN MJ1558"/>
    <property type="match status" value="1"/>
</dbReference>
<dbReference type="InterPro" id="IPR045865">
    <property type="entry name" value="ACT-like_dom_sf"/>
</dbReference>
<dbReference type="InterPro" id="IPR002912">
    <property type="entry name" value="ACT_dom"/>
</dbReference>